<evidence type="ECO:0000256" key="2">
    <source>
        <dbReference type="ARBA" id="ARBA00022723"/>
    </source>
</evidence>
<dbReference type="GO" id="GO:0009055">
    <property type="term" value="F:electron transfer activity"/>
    <property type="evidence" value="ECO:0007669"/>
    <property type="project" value="TreeGrafter"/>
</dbReference>
<dbReference type="InterPro" id="IPR001055">
    <property type="entry name" value="Adrenodoxin-like"/>
</dbReference>
<comment type="caution">
    <text evidence="5">The sequence shown here is derived from an EMBL/GenBank/DDBJ whole genome shotgun (WGS) entry which is preliminary data.</text>
</comment>
<name>A0AAD7L3I3_QUISA</name>
<dbReference type="KEGG" id="qsa:O6P43_026749"/>
<accession>A0AAD7L3I3</accession>
<dbReference type="InterPro" id="IPR036010">
    <property type="entry name" value="2Fe-2S_ferredoxin-like_sf"/>
</dbReference>
<dbReference type="Gene3D" id="3.10.20.30">
    <property type="match status" value="1"/>
</dbReference>
<gene>
    <name evidence="5" type="ORF">O6P43_026749</name>
</gene>
<dbReference type="GO" id="GO:0046872">
    <property type="term" value="F:metal ion binding"/>
    <property type="evidence" value="ECO:0007669"/>
    <property type="project" value="UniProtKB-KW"/>
</dbReference>
<evidence type="ECO:0000256" key="1">
    <source>
        <dbReference type="ARBA" id="ARBA00022714"/>
    </source>
</evidence>
<organism evidence="5 6">
    <name type="scientific">Quillaja saponaria</name>
    <name type="common">Soap bark tree</name>
    <dbReference type="NCBI Taxonomy" id="32244"/>
    <lineage>
        <taxon>Eukaryota</taxon>
        <taxon>Viridiplantae</taxon>
        <taxon>Streptophyta</taxon>
        <taxon>Embryophyta</taxon>
        <taxon>Tracheophyta</taxon>
        <taxon>Spermatophyta</taxon>
        <taxon>Magnoliopsida</taxon>
        <taxon>eudicotyledons</taxon>
        <taxon>Gunneridae</taxon>
        <taxon>Pentapetalae</taxon>
        <taxon>rosids</taxon>
        <taxon>fabids</taxon>
        <taxon>Fabales</taxon>
        <taxon>Quillajaceae</taxon>
        <taxon>Quillaja</taxon>
    </lineage>
</organism>
<dbReference type="PANTHER" id="PTHR23426:SF35">
    <property type="entry name" value="2FE-2S FERREDOXIN-LIKE SUPERFAMILY PROTEIN"/>
    <property type="match status" value="1"/>
</dbReference>
<evidence type="ECO:0000313" key="6">
    <source>
        <dbReference type="Proteomes" id="UP001163823"/>
    </source>
</evidence>
<keyword evidence="1" id="KW-0001">2Fe-2S</keyword>
<dbReference type="SUPFAM" id="SSF54292">
    <property type="entry name" value="2Fe-2S ferredoxin-like"/>
    <property type="match status" value="1"/>
</dbReference>
<dbReference type="InterPro" id="IPR012675">
    <property type="entry name" value="Beta-grasp_dom_sf"/>
</dbReference>
<evidence type="ECO:0000256" key="3">
    <source>
        <dbReference type="ARBA" id="ARBA00023004"/>
    </source>
</evidence>
<dbReference type="GO" id="GO:0051537">
    <property type="term" value="F:2 iron, 2 sulfur cluster binding"/>
    <property type="evidence" value="ECO:0007669"/>
    <property type="project" value="UniProtKB-KW"/>
</dbReference>
<dbReference type="GO" id="GO:0005739">
    <property type="term" value="C:mitochondrion"/>
    <property type="evidence" value="ECO:0007669"/>
    <property type="project" value="TreeGrafter"/>
</dbReference>
<dbReference type="EMBL" id="JARAOO010000011">
    <property type="protein sequence ID" value="KAJ7950573.1"/>
    <property type="molecule type" value="Genomic_DNA"/>
</dbReference>
<keyword evidence="4" id="KW-0411">Iron-sulfur</keyword>
<sequence>MKVSDNIIKLFAINLVGKKREVVGLSSHTLLKALANARLIDPVSHHLKEINTCSTECEVNITQERLERLPPRSYDEEYMLKRNSRARVLNKHFCLRCQVVLTSKLQGMVIAIPEPKPWDIP</sequence>
<keyword evidence="6" id="KW-1185">Reference proteome</keyword>
<dbReference type="Proteomes" id="UP001163823">
    <property type="component" value="Chromosome 11"/>
</dbReference>
<dbReference type="PANTHER" id="PTHR23426">
    <property type="entry name" value="FERREDOXIN/ADRENODOXIN"/>
    <property type="match status" value="1"/>
</dbReference>
<dbReference type="AlphaFoldDB" id="A0AAD7L3I3"/>
<evidence type="ECO:0000256" key="4">
    <source>
        <dbReference type="ARBA" id="ARBA00023014"/>
    </source>
</evidence>
<keyword evidence="2" id="KW-0479">Metal-binding</keyword>
<protein>
    <submittedName>
        <fullName evidence="5">Adrenodoxin-like protein, mitochondrial</fullName>
    </submittedName>
</protein>
<keyword evidence="3" id="KW-0408">Iron</keyword>
<reference evidence="5" key="1">
    <citation type="journal article" date="2023" name="Science">
        <title>Elucidation of the pathway for biosynthesis of saponin adjuvants from the soapbark tree.</title>
        <authorList>
            <person name="Reed J."/>
            <person name="Orme A."/>
            <person name="El-Demerdash A."/>
            <person name="Owen C."/>
            <person name="Martin L.B.B."/>
            <person name="Misra R.C."/>
            <person name="Kikuchi S."/>
            <person name="Rejzek M."/>
            <person name="Martin A.C."/>
            <person name="Harkess A."/>
            <person name="Leebens-Mack J."/>
            <person name="Louveau T."/>
            <person name="Stephenson M.J."/>
            <person name="Osbourn A."/>
        </authorList>
    </citation>
    <scope>NUCLEOTIDE SEQUENCE</scope>
    <source>
        <strain evidence="5">S10</strain>
    </source>
</reference>
<dbReference type="EMBL" id="JARAOO010000011">
    <property type="protein sequence ID" value="KAJ7950572.1"/>
    <property type="molecule type" value="Genomic_DNA"/>
</dbReference>
<evidence type="ECO:0000313" key="5">
    <source>
        <dbReference type="EMBL" id="KAJ7950573.1"/>
    </source>
</evidence>
<proteinExistence type="predicted"/>
<dbReference type="GO" id="GO:0140647">
    <property type="term" value="P:P450-containing electron transport chain"/>
    <property type="evidence" value="ECO:0007669"/>
    <property type="project" value="InterPro"/>
</dbReference>